<dbReference type="Proteomes" id="UP001236723">
    <property type="component" value="Unassembled WGS sequence"/>
</dbReference>
<evidence type="ECO:0000313" key="3">
    <source>
        <dbReference type="EMBL" id="MDQ0350623.1"/>
    </source>
</evidence>
<feature type="transmembrane region" description="Helical" evidence="2">
    <location>
        <begin position="16"/>
        <end position="41"/>
    </location>
</feature>
<sequence>MAKEQRYEEKNNKWQWFLYVIVIPIVFAITLVMVVTTIAGINPFQAMQEYGSKVPVVSSFINDPEEERLQEQIADYESTVQDQQATIHDLESQLSTRDQEVDELTEEVNTLQQQLESQEHSRISQEEAVERLTRSFSEMVASHAADIIVEMEVEIALDVLEKLNDDERGEILSEMDSDIAASFTNSLVQRSN</sequence>
<reference evidence="3 4" key="1">
    <citation type="submission" date="2023-07" db="EMBL/GenBank/DDBJ databases">
        <title>Genomic Encyclopedia of Type Strains, Phase IV (KMG-IV): sequencing the most valuable type-strain genomes for metagenomic binning, comparative biology and taxonomic classification.</title>
        <authorList>
            <person name="Goeker M."/>
        </authorList>
    </citation>
    <scope>NUCLEOTIDE SEQUENCE [LARGE SCALE GENOMIC DNA]</scope>
    <source>
        <strain evidence="3 4">DSM 15448</strain>
    </source>
</reference>
<dbReference type="EMBL" id="JAUSUP010000001">
    <property type="protein sequence ID" value="MDQ0350623.1"/>
    <property type="molecule type" value="Genomic_DNA"/>
</dbReference>
<keyword evidence="4" id="KW-1185">Reference proteome</keyword>
<evidence type="ECO:0000256" key="1">
    <source>
        <dbReference type="SAM" id="Coils"/>
    </source>
</evidence>
<keyword evidence="2" id="KW-0812">Transmembrane</keyword>
<evidence type="ECO:0000256" key="2">
    <source>
        <dbReference type="SAM" id="Phobius"/>
    </source>
</evidence>
<keyword evidence="2" id="KW-0472">Membrane</keyword>
<dbReference type="InterPro" id="IPR038076">
    <property type="entry name" value="MgtE_N_sf"/>
</dbReference>
<keyword evidence="3" id="KW-0282">Flagellum</keyword>
<protein>
    <submittedName>
        <fullName evidence="3">Flagellar motility protein MotE (MotC chaperone)</fullName>
    </submittedName>
</protein>
<organism evidence="3 4">
    <name type="scientific">Alkalibacillus filiformis</name>
    <dbReference type="NCBI Taxonomy" id="200990"/>
    <lineage>
        <taxon>Bacteria</taxon>
        <taxon>Bacillati</taxon>
        <taxon>Bacillota</taxon>
        <taxon>Bacilli</taxon>
        <taxon>Bacillales</taxon>
        <taxon>Bacillaceae</taxon>
        <taxon>Alkalibacillus</taxon>
    </lineage>
</organism>
<accession>A0ABU0DQM9</accession>
<gene>
    <name evidence="3" type="ORF">J2R98_000426</name>
</gene>
<name>A0ABU0DQM9_9BACI</name>
<keyword evidence="3" id="KW-0966">Cell projection</keyword>
<keyword evidence="2" id="KW-1133">Transmembrane helix</keyword>
<evidence type="ECO:0000313" key="4">
    <source>
        <dbReference type="Proteomes" id="UP001236723"/>
    </source>
</evidence>
<keyword evidence="1" id="KW-0175">Coiled coil</keyword>
<proteinExistence type="predicted"/>
<dbReference type="Gene3D" id="1.25.60.10">
    <property type="entry name" value="MgtE N-terminal domain-like"/>
    <property type="match status" value="1"/>
</dbReference>
<keyword evidence="3" id="KW-0969">Cilium</keyword>
<feature type="coiled-coil region" evidence="1">
    <location>
        <begin position="66"/>
        <end position="121"/>
    </location>
</feature>
<dbReference type="RefSeq" id="WP_307065637.1">
    <property type="nucleotide sequence ID" value="NZ_JAUSUP010000001.1"/>
</dbReference>
<dbReference type="SUPFAM" id="SSF158791">
    <property type="entry name" value="MgtE N-terminal domain-like"/>
    <property type="match status" value="1"/>
</dbReference>
<comment type="caution">
    <text evidence="3">The sequence shown here is derived from an EMBL/GenBank/DDBJ whole genome shotgun (WGS) entry which is preliminary data.</text>
</comment>